<gene>
    <name evidence="1" type="ORF">AB0K40_17920</name>
</gene>
<name>A0ABV3H4C5_9ACTN</name>
<dbReference type="Proteomes" id="UP001552427">
    <property type="component" value="Unassembled WGS sequence"/>
</dbReference>
<proteinExistence type="predicted"/>
<comment type="caution">
    <text evidence="1">The sequence shown here is derived from an EMBL/GenBank/DDBJ whole genome shotgun (WGS) entry which is preliminary data.</text>
</comment>
<evidence type="ECO:0000313" key="1">
    <source>
        <dbReference type="EMBL" id="MEV4287386.1"/>
    </source>
</evidence>
<dbReference type="EMBL" id="JBFARM010000005">
    <property type="protein sequence ID" value="MEV4287386.1"/>
    <property type="molecule type" value="Genomic_DNA"/>
</dbReference>
<evidence type="ECO:0000313" key="2">
    <source>
        <dbReference type="Proteomes" id="UP001552427"/>
    </source>
</evidence>
<reference evidence="1 2" key="1">
    <citation type="submission" date="2024-06" db="EMBL/GenBank/DDBJ databases">
        <title>The Natural Products Discovery Center: Release of the First 8490 Sequenced Strains for Exploring Actinobacteria Biosynthetic Diversity.</title>
        <authorList>
            <person name="Kalkreuter E."/>
            <person name="Kautsar S.A."/>
            <person name="Yang D."/>
            <person name="Bader C.D."/>
            <person name="Teijaro C.N."/>
            <person name="Fluegel L."/>
            <person name="Davis C.M."/>
            <person name="Simpson J.R."/>
            <person name="Lauterbach L."/>
            <person name="Steele A.D."/>
            <person name="Gui C."/>
            <person name="Meng S."/>
            <person name="Li G."/>
            <person name="Viehrig K."/>
            <person name="Ye F."/>
            <person name="Su P."/>
            <person name="Kiefer A.F."/>
            <person name="Nichols A."/>
            <person name="Cepeda A.J."/>
            <person name="Yan W."/>
            <person name="Fan B."/>
            <person name="Jiang Y."/>
            <person name="Adhikari A."/>
            <person name="Zheng C.-J."/>
            <person name="Schuster L."/>
            <person name="Cowan T.M."/>
            <person name="Smanski M.J."/>
            <person name="Chevrette M.G."/>
            <person name="De Carvalho L.P.S."/>
            <person name="Shen B."/>
        </authorList>
    </citation>
    <scope>NUCLEOTIDE SEQUENCE [LARGE SCALE GENOMIC DNA]</scope>
    <source>
        <strain evidence="1 2">NPDC049574</strain>
    </source>
</reference>
<dbReference type="RefSeq" id="WP_364450791.1">
    <property type="nucleotide sequence ID" value="NZ_JBFARM010000005.1"/>
</dbReference>
<sequence>MADLPNGTGRAWIAPLGTDLDAPGWTEIGTTHDDGLIIDDIPPAGPPFQWPVTITLTAVSPSSGWWRLYRDLIGITHPNASRVKRAYHRRRR</sequence>
<accession>A0ABV3H4C5</accession>
<organism evidence="1 2">
    <name type="scientific">Nonomuraea bangladeshensis</name>
    <dbReference type="NCBI Taxonomy" id="404385"/>
    <lineage>
        <taxon>Bacteria</taxon>
        <taxon>Bacillati</taxon>
        <taxon>Actinomycetota</taxon>
        <taxon>Actinomycetes</taxon>
        <taxon>Streptosporangiales</taxon>
        <taxon>Streptosporangiaceae</taxon>
        <taxon>Nonomuraea</taxon>
    </lineage>
</organism>
<protein>
    <submittedName>
        <fullName evidence="1">Uncharacterized protein</fullName>
    </submittedName>
</protein>
<keyword evidence="2" id="KW-1185">Reference proteome</keyword>